<reference evidence="2 3" key="1">
    <citation type="journal article" date="2014" name="Am. J. Bot.">
        <title>Genome assembly and annotation for red clover (Trifolium pratense; Fabaceae).</title>
        <authorList>
            <person name="Istvanek J."/>
            <person name="Jaros M."/>
            <person name="Krenek A."/>
            <person name="Repkova J."/>
        </authorList>
    </citation>
    <scope>NUCLEOTIDE SEQUENCE [LARGE SCALE GENOMIC DNA]</scope>
    <source>
        <strain evidence="3">cv. Tatra</strain>
        <tissue evidence="2">Young leaves</tissue>
    </source>
</reference>
<dbReference type="Proteomes" id="UP000236291">
    <property type="component" value="Unassembled WGS sequence"/>
</dbReference>
<dbReference type="EMBL" id="ASHM01104017">
    <property type="protein sequence ID" value="PNX68051.1"/>
    <property type="molecule type" value="Genomic_DNA"/>
</dbReference>
<evidence type="ECO:0000313" key="2">
    <source>
        <dbReference type="EMBL" id="PNX68051.1"/>
    </source>
</evidence>
<evidence type="ECO:0000313" key="3">
    <source>
        <dbReference type="Proteomes" id="UP000236291"/>
    </source>
</evidence>
<feature type="non-terminal residue" evidence="2">
    <location>
        <position position="1"/>
    </location>
</feature>
<feature type="compositionally biased region" description="Basic and acidic residues" evidence="1">
    <location>
        <begin position="19"/>
        <end position="34"/>
    </location>
</feature>
<organism evidence="2 3">
    <name type="scientific">Trifolium pratense</name>
    <name type="common">Red clover</name>
    <dbReference type="NCBI Taxonomy" id="57577"/>
    <lineage>
        <taxon>Eukaryota</taxon>
        <taxon>Viridiplantae</taxon>
        <taxon>Streptophyta</taxon>
        <taxon>Embryophyta</taxon>
        <taxon>Tracheophyta</taxon>
        <taxon>Spermatophyta</taxon>
        <taxon>Magnoliopsida</taxon>
        <taxon>eudicotyledons</taxon>
        <taxon>Gunneridae</taxon>
        <taxon>Pentapetalae</taxon>
        <taxon>rosids</taxon>
        <taxon>fabids</taxon>
        <taxon>Fabales</taxon>
        <taxon>Fabaceae</taxon>
        <taxon>Papilionoideae</taxon>
        <taxon>50 kb inversion clade</taxon>
        <taxon>NPAAA clade</taxon>
        <taxon>Hologalegina</taxon>
        <taxon>IRL clade</taxon>
        <taxon>Trifolieae</taxon>
        <taxon>Trifolium</taxon>
    </lineage>
</organism>
<feature type="compositionally biased region" description="Basic and acidic residues" evidence="1">
    <location>
        <begin position="41"/>
        <end position="64"/>
    </location>
</feature>
<protein>
    <submittedName>
        <fullName evidence="2">Uncharacterized protein</fullName>
    </submittedName>
</protein>
<dbReference type="AlphaFoldDB" id="A0A2K3KP17"/>
<accession>A0A2K3KP17</accession>
<comment type="caution">
    <text evidence="2">The sequence shown here is derived from an EMBL/GenBank/DDBJ whole genome shotgun (WGS) entry which is preliminary data.</text>
</comment>
<feature type="region of interest" description="Disordered" evidence="1">
    <location>
        <begin position="1"/>
        <end position="64"/>
    </location>
</feature>
<sequence length="87" mass="10326">RFTPANDVDPVNTPVNKGDNNRNEEEKPELVVEHGEEELPEMGKSKNDKILSERERERERERESGTWWEVATGVEVVRRYFDRWVKT</sequence>
<evidence type="ECO:0000256" key="1">
    <source>
        <dbReference type="SAM" id="MobiDB-lite"/>
    </source>
</evidence>
<name>A0A2K3KP17_TRIPR</name>
<proteinExistence type="predicted"/>
<reference evidence="2 3" key="2">
    <citation type="journal article" date="2017" name="Front. Plant Sci.">
        <title>Gene Classification and Mining of Molecular Markers Useful in Red Clover (Trifolium pratense) Breeding.</title>
        <authorList>
            <person name="Istvanek J."/>
            <person name="Dluhosova J."/>
            <person name="Dluhos P."/>
            <person name="Patkova L."/>
            <person name="Nedelnik J."/>
            <person name="Repkova J."/>
        </authorList>
    </citation>
    <scope>NUCLEOTIDE SEQUENCE [LARGE SCALE GENOMIC DNA]</scope>
    <source>
        <strain evidence="3">cv. Tatra</strain>
        <tissue evidence="2">Young leaves</tissue>
    </source>
</reference>
<gene>
    <name evidence="2" type="ORF">L195_g055959</name>
</gene>